<organism evidence="2 3">
    <name type="scientific">Streptomyces nanshensis</name>
    <dbReference type="NCBI Taxonomy" id="518642"/>
    <lineage>
        <taxon>Bacteria</taxon>
        <taxon>Bacillati</taxon>
        <taxon>Actinomycetota</taxon>
        <taxon>Actinomycetes</taxon>
        <taxon>Kitasatosporales</taxon>
        <taxon>Streptomycetaceae</taxon>
        <taxon>Streptomyces</taxon>
    </lineage>
</organism>
<keyword evidence="1" id="KW-0175">Coiled coil</keyword>
<accession>A0A1E7KZ45</accession>
<evidence type="ECO:0000313" key="3">
    <source>
        <dbReference type="Proteomes" id="UP000176005"/>
    </source>
</evidence>
<gene>
    <name evidence="2" type="ORF">AN218_22270</name>
</gene>
<keyword evidence="3" id="KW-1185">Reference proteome</keyword>
<name>A0A1E7KZ45_9ACTN</name>
<dbReference type="AlphaFoldDB" id="A0A1E7KZ45"/>
<comment type="caution">
    <text evidence="2">The sequence shown here is derived from an EMBL/GenBank/DDBJ whole genome shotgun (WGS) entry which is preliminary data.</text>
</comment>
<reference evidence="2 3" key="1">
    <citation type="journal article" date="2016" name="Front. Microbiol.">
        <title>Comparative Genomics Analysis of Streptomyces Species Reveals Their Adaptation to the Marine Environment and Their Diversity at the Genomic Level.</title>
        <authorList>
            <person name="Tian X."/>
            <person name="Zhang Z."/>
            <person name="Yang T."/>
            <person name="Chen M."/>
            <person name="Li J."/>
            <person name="Chen F."/>
            <person name="Yang J."/>
            <person name="Li W."/>
            <person name="Zhang B."/>
            <person name="Zhang Z."/>
            <person name="Wu J."/>
            <person name="Zhang C."/>
            <person name="Long L."/>
            <person name="Xiao J."/>
        </authorList>
    </citation>
    <scope>NUCLEOTIDE SEQUENCE [LARGE SCALE GENOMIC DNA]</scope>
    <source>
        <strain evidence="2 3">SCSIO 10429</strain>
    </source>
</reference>
<sequence>MKRVISPDGSVERVEFRDRPLTDDEKKAFEKYRDLSPVEILRRLRTAEWNADVSQQERDQWKAIAQRAQNELGVAERRLAAVTPEGWEVPKTVADLVAHAEAHGWRSALAWNPRAASEEMTLAVLVGRDVTPADEPARGTKWRYQLTWNCEPGSARRAGSGLAQTPHRPGWHEAPSVKKIRAVIRAHPGPGAPADAGTT</sequence>
<feature type="coiled-coil region" evidence="1">
    <location>
        <begin position="51"/>
        <end position="78"/>
    </location>
</feature>
<evidence type="ECO:0000256" key="1">
    <source>
        <dbReference type="SAM" id="Coils"/>
    </source>
</evidence>
<proteinExistence type="predicted"/>
<dbReference type="RefSeq" id="WP_070018673.1">
    <property type="nucleotide sequence ID" value="NZ_LJGW01000377.1"/>
</dbReference>
<protein>
    <submittedName>
        <fullName evidence="2">Uncharacterized protein</fullName>
    </submittedName>
</protein>
<evidence type="ECO:0000313" key="2">
    <source>
        <dbReference type="EMBL" id="OEV09206.1"/>
    </source>
</evidence>
<dbReference type="PATRIC" id="fig|518642.10.peg.4689"/>
<dbReference type="Proteomes" id="UP000176005">
    <property type="component" value="Unassembled WGS sequence"/>
</dbReference>
<dbReference type="EMBL" id="LJGW01000377">
    <property type="protein sequence ID" value="OEV09206.1"/>
    <property type="molecule type" value="Genomic_DNA"/>
</dbReference>